<organism evidence="1 2">
    <name type="scientific">Zopfia rhizophila CBS 207.26</name>
    <dbReference type="NCBI Taxonomy" id="1314779"/>
    <lineage>
        <taxon>Eukaryota</taxon>
        <taxon>Fungi</taxon>
        <taxon>Dikarya</taxon>
        <taxon>Ascomycota</taxon>
        <taxon>Pezizomycotina</taxon>
        <taxon>Dothideomycetes</taxon>
        <taxon>Dothideomycetes incertae sedis</taxon>
        <taxon>Zopfiaceae</taxon>
        <taxon>Zopfia</taxon>
    </lineage>
</organism>
<accession>A0A6A6D7G9</accession>
<sequence length="174" mass="19219">MTDNLNYAPPSSVGGLHITEVYQHKPSPMQRSFHAQVHPERPQASSPNGCMCRENLCSSAACACHNSGSGCRKDCFCNDFHPDPDAPTYLEMVDDCGQITDDNPEWKPGCANVFNFIDNFGLELNADLTPCFEPYVLRQHKHILHQYEGEDGCGKLMADIQQSHVGALALARLP</sequence>
<evidence type="ECO:0008006" key="3">
    <source>
        <dbReference type="Google" id="ProtNLM"/>
    </source>
</evidence>
<dbReference type="Proteomes" id="UP000800200">
    <property type="component" value="Unassembled WGS sequence"/>
</dbReference>
<evidence type="ECO:0000313" key="2">
    <source>
        <dbReference type="Proteomes" id="UP000800200"/>
    </source>
</evidence>
<dbReference type="EMBL" id="ML994755">
    <property type="protein sequence ID" value="KAF2174985.1"/>
    <property type="molecule type" value="Genomic_DNA"/>
</dbReference>
<evidence type="ECO:0000313" key="1">
    <source>
        <dbReference type="EMBL" id="KAF2174985.1"/>
    </source>
</evidence>
<name>A0A6A6D7G9_9PEZI</name>
<dbReference type="AlphaFoldDB" id="A0A6A6D7G9"/>
<gene>
    <name evidence="1" type="ORF">K469DRAFT_88214</name>
</gene>
<keyword evidence="2" id="KW-1185">Reference proteome</keyword>
<proteinExistence type="predicted"/>
<protein>
    <recommendedName>
        <fullName evidence="3">Tesmin/TSO1-like CXC domain-containing protein</fullName>
    </recommendedName>
</protein>
<reference evidence="1" key="1">
    <citation type="journal article" date="2020" name="Stud. Mycol.">
        <title>101 Dothideomycetes genomes: a test case for predicting lifestyles and emergence of pathogens.</title>
        <authorList>
            <person name="Haridas S."/>
            <person name="Albert R."/>
            <person name="Binder M."/>
            <person name="Bloem J."/>
            <person name="Labutti K."/>
            <person name="Salamov A."/>
            <person name="Andreopoulos B."/>
            <person name="Baker S."/>
            <person name="Barry K."/>
            <person name="Bills G."/>
            <person name="Bluhm B."/>
            <person name="Cannon C."/>
            <person name="Castanera R."/>
            <person name="Culley D."/>
            <person name="Daum C."/>
            <person name="Ezra D."/>
            <person name="Gonzalez J."/>
            <person name="Henrissat B."/>
            <person name="Kuo A."/>
            <person name="Liang C."/>
            <person name="Lipzen A."/>
            <person name="Lutzoni F."/>
            <person name="Magnuson J."/>
            <person name="Mondo S."/>
            <person name="Nolan M."/>
            <person name="Ohm R."/>
            <person name="Pangilinan J."/>
            <person name="Park H.-J."/>
            <person name="Ramirez L."/>
            <person name="Alfaro M."/>
            <person name="Sun H."/>
            <person name="Tritt A."/>
            <person name="Yoshinaga Y."/>
            <person name="Zwiers L.-H."/>
            <person name="Turgeon B."/>
            <person name="Goodwin S."/>
            <person name="Spatafora J."/>
            <person name="Crous P."/>
            <person name="Grigoriev I."/>
        </authorList>
    </citation>
    <scope>NUCLEOTIDE SEQUENCE</scope>
    <source>
        <strain evidence="1">CBS 207.26</strain>
    </source>
</reference>